<proteinExistence type="predicted"/>
<reference evidence="1" key="1">
    <citation type="journal article" date="2019" name="Science">
        <title>Mutation of a bHLH transcription factor allowed almond domestication.</title>
        <authorList>
            <person name="Sanchez-Perez R."/>
            <person name="Pavan S."/>
            <person name="Mazzeo R."/>
            <person name="Moldovan C."/>
            <person name="Aiese Cigliano R."/>
            <person name="Del Cueto J."/>
            <person name="Ricciardi F."/>
            <person name="Lotti C."/>
            <person name="Ricciardi L."/>
            <person name="Dicenta F."/>
            <person name="Lopez-Marques R.L."/>
            <person name="Lindberg Moller B."/>
        </authorList>
    </citation>
    <scope>NUCLEOTIDE SEQUENCE</scope>
</reference>
<gene>
    <name evidence="1" type="ORF">Prudu_013162</name>
</gene>
<accession>A0A4Y1REI7</accession>
<sequence length="14" mass="1631">MAESSFKEEYPQGQ</sequence>
<dbReference type="EMBL" id="AP019300">
    <property type="protein sequence ID" value="BBH02554.1"/>
    <property type="molecule type" value="Genomic_DNA"/>
</dbReference>
<evidence type="ECO:0000313" key="1">
    <source>
        <dbReference type="EMBL" id="BBH02554.1"/>
    </source>
</evidence>
<name>A0A4Y1REI7_PRUDU</name>
<protein>
    <submittedName>
        <fullName evidence="1">Uncharacterized protein</fullName>
    </submittedName>
</protein>
<organism evidence="1">
    <name type="scientific">Prunus dulcis</name>
    <name type="common">Almond</name>
    <name type="synonym">Amygdalus dulcis</name>
    <dbReference type="NCBI Taxonomy" id="3755"/>
    <lineage>
        <taxon>Eukaryota</taxon>
        <taxon>Viridiplantae</taxon>
        <taxon>Streptophyta</taxon>
        <taxon>Embryophyta</taxon>
        <taxon>Tracheophyta</taxon>
        <taxon>Spermatophyta</taxon>
        <taxon>Magnoliopsida</taxon>
        <taxon>eudicotyledons</taxon>
        <taxon>Gunneridae</taxon>
        <taxon>Pentapetalae</taxon>
        <taxon>rosids</taxon>
        <taxon>fabids</taxon>
        <taxon>Rosales</taxon>
        <taxon>Rosaceae</taxon>
        <taxon>Amygdaloideae</taxon>
        <taxon>Amygdaleae</taxon>
        <taxon>Prunus</taxon>
    </lineage>
</organism>